<reference evidence="2 3" key="1">
    <citation type="journal article" date="2019" name="Genome Biol. Evol.">
        <title>Insights into the evolution of the New World diploid cottons (Gossypium, subgenus Houzingenia) based on genome sequencing.</title>
        <authorList>
            <person name="Grover C.E."/>
            <person name="Arick M.A. 2nd"/>
            <person name="Thrash A."/>
            <person name="Conover J.L."/>
            <person name="Sanders W.S."/>
            <person name="Peterson D.G."/>
            <person name="Frelichowski J.E."/>
            <person name="Scheffler J.A."/>
            <person name="Scheffler B.E."/>
            <person name="Wendel J.F."/>
        </authorList>
    </citation>
    <scope>NUCLEOTIDE SEQUENCE [LARGE SCALE GENOMIC DNA]</scope>
    <source>
        <strain evidence="2">27</strain>
        <tissue evidence="2">Leaf</tissue>
    </source>
</reference>
<keyword evidence="3" id="KW-1185">Reference proteome</keyword>
<comment type="caution">
    <text evidence="2">The sequence shown here is derived from an EMBL/GenBank/DDBJ whole genome shotgun (WGS) entry which is preliminary data.</text>
</comment>
<dbReference type="PANTHER" id="PTHR34777:SF25">
    <property type="entry name" value="VQ DOMAIN-CONTAINING PROTEIN"/>
    <property type="match status" value="1"/>
</dbReference>
<evidence type="ECO:0000313" key="2">
    <source>
        <dbReference type="EMBL" id="MBA0627882.1"/>
    </source>
</evidence>
<name>A0A7J8SQS8_GOSDV</name>
<organism evidence="2 3">
    <name type="scientific">Gossypium davidsonii</name>
    <name type="common">Davidson's cotton</name>
    <name type="synonym">Gossypium klotzschianum subsp. davidsonii</name>
    <dbReference type="NCBI Taxonomy" id="34287"/>
    <lineage>
        <taxon>Eukaryota</taxon>
        <taxon>Viridiplantae</taxon>
        <taxon>Streptophyta</taxon>
        <taxon>Embryophyta</taxon>
        <taxon>Tracheophyta</taxon>
        <taxon>Spermatophyta</taxon>
        <taxon>Magnoliopsida</taxon>
        <taxon>eudicotyledons</taxon>
        <taxon>Gunneridae</taxon>
        <taxon>Pentapetalae</taxon>
        <taxon>rosids</taxon>
        <taxon>malvids</taxon>
        <taxon>Malvales</taxon>
        <taxon>Malvaceae</taxon>
        <taxon>Malvoideae</taxon>
        <taxon>Gossypium</taxon>
    </lineage>
</organism>
<dbReference type="InterPro" id="IPR008889">
    <property type="entry name" value="VQ"/>
</dbReference>
<accession>A0A7J8SQS8</accession>
<dbReference type="Proteomes" id="UP000593561">
    <property type="component" value="Unassembled WGS sequence"/>
</dbReference>
<dbReference type="AlphaFoldDB" id="A0A7J8SQS8"/>
<dbReference type="PANTHER" id="PTHR34777">
    <property type="entry name" value="VQ MOTIF-CONTAINING PROTEIN 10"/>
    <property type="match status" value="1"/>
</dbReference>
<proteinExistence type="predicted"/>
<sequence length="147" mass="15629">MAATITASSDEGVKIVIINTQYVETDPLSFKSVVQRLTGKESCVSWIEESSFPCSKTQTNYNVAAGKVSAEGSYGTATVGGGYGCDGGGGCHVPVFTTGLSFKDLDRLILEAPPLDELSWLLADIFSSLRHRLDCIEAQLNAFNNGV</sequence>
<dbReference type="EMBL" id="JABFAC010000011">
    <property type="protein sequence ID" value="MBA0627882.1"/>
    <property type="molecule type" value="Genomic_DNA"/>
</dbReference>
<feature type="domain" description="VQ" evidence="1">
    <location>
        <begin position="17"/>
        <end position="41"/>
    </location>
</feature>
<dbReference type="Pfam" id="PF05678">
    <property type="entry name" value="VQ"/>
    <property type="match status" value="1"/>
</dbReference>
<evidence type="ECO:0000313" key="3">
    <source>
        <dbReference type="Proteomes" id="UP000593561"/>
    </source>
</evidence>
<evidence type="ECO:0000259" key="1">
    <source>
        <dbReference type="Pfam" id="PF05678"/>
    </source>
</evidence>
<gene>
    <name evidence="2" type="ORF">Godav_022683</name>
</gene>
<dbReference type="InterPro" id="IPR039608">
    <property type="entry name" value="VQ_1/10"/>
</dbReference>
<protein>
    <recommendedName>
        <fullName evidence="1">VQ domain-containing protein</fullName>
    </recommendedName>
</protein>